<dbReference type="Proteomes" id="UP000464674">
    <property type="component" value="Chromosome"/>
</dbReference>
<gene>
    <name evidence="6" type="ORF">FMA36_11250</name>
</gene>
<dbReference type="EMBL" id="CP041348">
    <property type="protein sequence ID" value="QHC35989.1"/>
    <property type="molecule type" value="Genomic_DNA"/>
</dbReference>
<dbReference type="PROSITE" id="PS00070">
    <property type="entry name" value="ALDEHYDE_DEHYDR_CYS"/>
    <property type="match status" value="1"/>
</dbReference>
<dbReference type="InterPro" id="IPR015590">
    <property type="entry name" value="Aldehyde_DH_dom"/>
</dbReference>
<dbReference type="Gene3D" id="3.40.605.10">
    <property type="entry name" value="Aldehyde Dehydrogenase, Chain A, domain 1"/>
    <property type="match status" value="1"/>
</dbReference>
<dbReference type="Pfam" id="PF00171">
    <property type="entry name" value="Aldedh"/>
    <property type="match status" value="1"/>
</dbReference>
<evidence type="ECO:0000256" key="3">
    <source>
        <dbReference type="PROSITE-ProRule" id="PRU10007"/>
    </source>
</evidence>
<dbReference type="PANTHER" id="PTHR11699">
    <property type="entry name" value="ALDEHYDE DEHYDROGENASE-RELATED"/>
    <property type="match status" value="1"/>
</dbReference>
<dbReference type="PROSITE" id="PS00687">
    <property type="entry name" value="ALDEHYDE_DEHYDR_GLU"/>
    <property type="match status" value="1"/>
</dbReference>
<feature type="domain" description="Aldehyde dehydrogenase" evidence="5">
    <location>
        <begin position="26"/>
        <end position="493"/>
    </location>
</feature>
<sequence>MPLTQVLPDVQEFLARPHGLYIAGQWVAPNAEGRLPVFNPATGAVIATTADASPHDVDNAVKAAKTSFDGGVWRLMPPAQRERILLRLADLVERDAEILAQLETLEQGKSITLSRIIESGGAQAWIRYVAGLSTKIVGQSLDVSIPLPPGARYTTYTCKEPVGVVAGIIPWNFPLAIGVWKVLPALAAGCSVIAKPSEITPLTMLKLAELATEAGVPDGVFNVVTGRGNGAGEALVRHPDVAKVSFTGSTPVGKSIARQCATRLARVSLELGGKNPAIVLADADVGQVVSGLTLAGFLNQGQVCAACSRVYVEAPLFDRVAQGLQDVVTTMSLGPGMDAGAQINPLVSAAQQKKVQSYLDTATTMGADMVMGRDVPDGGGFYVRPALVLNPDDAVPLAREEVFGPVMTLTRVASAEEALTRANDTPFGLAASLWTTSLQAAMAFPPRMQAGTIWVNSHVMIDPNMPFGGMKESGMGRDFGTAWLDGFTETKSICIRY</sequence>
<dbReference type="SUPFAM" id="SSF53720">
    <property type="entry name" value="ALDH-like"/>
    <property type="match status" value="1"/>
</dbReference>
<dbReference type="Gene3D" id="3.40.309.10">
    <property type="entry name" value="Aldehyde Dehydrogenase, Chain A, domain 2"/>
    <property type="match status" value="1"/>
</dbReference>
<dbReference type="OrthoDB" id="9772584at2"/>
<protein>
    <submittedName>
        <fullName evidence="6">Aldehyde dehydrogenase family protein</fullName>
    </submittedName>
</protein>
<evidence type="ECO:0000256" key="2">
    <source>
        <dbReference type="ARBA" id="ARBA00023002"/>
    </source>
</evidence>
<evidence type="ECO:0000256" key="1">
    <source>
        <dbReference type="ARBA" id="ARBA00009986"/>
    </source>
</evidence>
<dbReference type="InterPro" id="IPR016163">
    <property type="entry name" value="Ald_DH_C"/>
</dbReference>
<dbReference type="AlphaFoldDB" id="A0A857FR50"/>
<dbReference type="RefSeq" id="WP_159262366.1">
    <property type="nucleotide sequence ID" value="NZ_CP041348.1"/>
</dbReference>
<proteinExistence type="inferred from homology"/>
<feature type="active site" evidence="3">
    <location>
        <position position="270"/>
    </location>
</feature>
<evidence type="ECO:0000256" key="4">
    <source>
        <dbReference type="RuleBase" id="RU003345"/>
    </source>
</evidence>
<name>A0A857FR50_KOMXY</name>
<evidence type="ECO:0000313" key="6">
    <source>
        <dbReference type="EMBL" id="QHC35989.1"/>
    </source>
</evidence>
<accession>A0A857FR50</accession>
<dbReference type="InterPro" id="IPR029510">
    <property type="entry name" value="Ald_DH_CS_GLU"/>
</dbReference>
<dbReference type="GO" id="GO:0016620">
    <property type="term" value="F:oxidoreductase activity, acting on the aldehyde or oxo group of donors, NAD or NADP as acceptor"/>
    <property type="evidence" value="ECO:0007669"/>
    <property type="project" value="InterPro"/>
</dbReference>
<dbReference type="FunFam" id="3.40.605.10:FF:000007">
    <property type="entry name" value="NAD/NADP-dependent betaine aldehyde dehydrogenase"/>
    <property type="match status" value="1"/>
</dbReference>
<evidence type="ECO:0000259" key="5">
    <source>
        <dbReference type="Pfam" id="PF00171"/>
    </source>
</evidence>
<dbReference type="InterPro" id="IPR016161">
    <property type="entry name" value="Ald_DH/histidinol_DH"/>
</dbReference>
<evidence type="ECO:0000313" key="7">
    <source>
        <dbReference type="Proteomes" id="UP000464674"/>
    </source>
</evidence>
<comment type="similarity">
    <text evidence="1 4">Belongs to the aldehyde dehydrogenase family.</text>
</comment>
<dbReference type="InterPro" id="IPR016162">
    <property type="entry name" value="Ald_DH_N"/>
</dbReference>
<dbReference type="InterPro" id="IPR016160">
    <property type="entry name" value="Ald_DH_CS_CYS"/>
</dbReference>
<organism evidence="6 7">
    <name type="scientific">Komagataeibacter xylinus</name>
    <name type="common">Gluconacetobacter xylinus</name>
    <dbReference type="NCBI Taxonomy" id="28448"/>
    <lineage>
        <taxon>Bacteria</taxon>
        <taxon>Pseudomonadati</taxon>
        <taxon>Pseudomonadota</taxon>
        <taxon>Alphaproteobacteria</taxon>
        <taxon>Acetobacterales</taxon>
        <taxon>Acetobacteraceae</taxon>
        <taxon>Komagataeibacter</taxon>
    </lineage>
</organism>
<keyword evidence="2 4" id="KW-0560">Oxidoreductase</keyword>
<reference evidence="6 7" key="1">
    <citation type="journal article" date="2020" name="Carbohydr. Polym.">
        <title>Characterization and optimization of production of bacterial cellulose from strain CGMCC 17276 based on whole-genome analysis.</title>
        <authorList>
            <person name="Lu T."/>
            <person name="Gao H."/>
            <person name="Liao B."/>
            <person name="Wu J."/>
            <person name="Zhang W."/>
            <person name="Huang J."/>
            <person name="Liu M."/>
            <person name="Huang J."/>
            <person name="Chang Z."/>
            <person name="Jin M."/>
            <person name="Yi Z."/>
            <person name="Jiang D."/>
        </authorList>
    </citation>
    <scope>NUCLEOTIDE SEQUENCE [LARGE SCALE GENOMIC DNA]</scope>
    <source>
        <strain evidence="6 7">CGMCC 17276</strain>
    </source>
</reference>